<feature type="compositionally biased region" description="Basic and acidic residues" evidence="1">
    <location>
        <begin position="184"/>
        <end position="200"/>
    </location>
</feature>
<dbReference type="PANTHER" id="PTHR45691:SF6">
    <property type="entry name" value="PROTEIN DIAPHANOUS"/>
    <property type="match status" value="1"/>
</dbReference>
<dbReference type="STRING" id="5627.A0A1C7M0F7"/>
<feature type="compositionally biased region" description="Pro residues" evidence="1">
    <location>
        <begin position="246"/>
        <end position="259"/>
    </location>
</feature>
<feature type="region of interest" description="Disordered" evidence="1">
    <location>
        <begin position="395"/>
        <end position="433"/>
    </location>
</feature>
<feature type="region of interest" description="Disordered" evidence="1">
    <location>
        <begin position="177"/>
        <end position="378"/>
    </location>
</feature>
<feature type="compositionally biased region" description="Basic and acidic residues" evidence="1">
    <location>
        <begin position="282"/>
        <end position="294"/>
    </location>
</feature>
<feature type="region of interest" description="Disordered" evidence="1">
    <location>
        <begin position="1"/>
        <end position="137"/>
    </location>
</feature>
<evidence type="ECO:0000256" key="1">
    <source>
        <dbReference type="SAM" id="MobiDB-lite"/>
    </source>
</evidence>
<organism evidence="3 4">
    <name type="scientific">Grifola frondosa</name>
    <name type="common">Maitake</name>
    <name type="synonym">Polyporus frondosus</name>
    <dbReference type="NCBI Taxonomy" id="5627"/>
    <lineage>
        <taxon>Eukaryota</taxon>
        <taxon>Fungi</taxon>
        <taxon>Dikarya</taxon>
        <taxon>Basidiomycota</taxon>
        <taxon>Agaricomycotina</taxon>
        <taxon>Agaricomycetes</taxon>
        <taxon>Polyporales</taxon>
        <taxon>Grifolaceae</taxon>
        <taxon>Grifola</taxon>
    </lineage>
</organism>
<keyword evidence="2" id="KW-0472">Membrane</keyword>
<sequence length="922" mass="101180">MAAAPARSESPVPGRPASPAGKSFRTRMSTIMRRTSTGLAFARPLSRPSSKSSLRVDSTPAVAIEDAHVAPSPVIESPAREAEAVDGPSAPPPVGPSPLVDSMSAPTPPPEEKPAAPAPAPEPVPMVEPPVRTASPEPIIAELHPAPFVRAEDQPYRVPMGFSDPFPVAQPEPVHVEPASVVSEEIHSAPSDRDVVERMPEPAPVTEPPPPPAVEDRRADYFAWNDNPAVVSKKSASSLGPKEPVAEPPPPPPEEPQPESPVEATSSNVAVDVEPDTSRFAWSDEHALGKKRSVDSISVEHTQHPSDPSQPSEYGRLSSRASKSSLASSYGQVLVSVPGRQISISSNGDARRRRGSSARVSINDPHDPFADPPTKPTEIQRHVLSPIYSIDINMPEPEVTESPKPYQQPLPPLEQTSQESDPSPITFPLPPMHDVITSKRSREMPSHYNLGERDGTSLADTVDTYQHNTDERLPLLQHIANPARGGTSKFPVAAKPSNSTALVLPTELSAGESSGTIQLHGWTAHILPDSSFYYSHADMRITTDIDLRDAKKLKAVTEYVERRLPEEVALPPHGWELWLRDLGITKHDFVPVRNWINHKARMVSPDPPPTITGEGVIAEQFRDDDRLDMEYRYWAFMEGHPAHTPLPAETYNEAMDALQWSYADCLLSSIRPAPPPFSQQECQDLMGLLRSFEGDSQNVVIVRTRIVASVLLRVAQWRQIYFRPNKPLPRDAMKGRLEHRVPFRRTILDFFVSCLCLGIPYLFLDRSNHHHMDEESGMRGAGPMLMVAACSCLVAAVILSASVTFLSLPQLDDVARLAGLIAILFSASSMVSTVVALFRYKTDLERTVVYVGGEGLVYLSKRSIIMSLPLVFLAWAIAAFMTGITFYSFRGATVTSPVIIKHPFEDYTHWAVVPRVYMWAVD</sequence>
<dbReference type="GO" id="GO:0030041">
    <property type="term" value="P:actin filament polymerization"/>
    <property type="evidence" value="ECO:0007669"/>
    <property type="project" value="TreeGrafter"/>
</dbReference>
<feature type="transmembrane region" description="Helical" evidence="2">
    <location>
        <begin position="746"/>
        <end position="764"/>
    </location>
</feature>
<reference evidence="3 4" key="1">
    <citation type="submission" date="2016-03" db="EMBL/GenBank/DDBJ databases">
        <title>Whole genome sequencing of Grifola frondosa 9006-11.</title>
        <authorList>
            <person name="Min B."/>
            <person name="Park H."/>
            <person name="Kim J.-G."/>
            <person name="Cho H."/>
            <person name="Oh Y.-L."/>
            <person name="Kong W.-S."/>
            <person name="Choi I.-G."/>
        </authorList>
    </citation>
    <scope>NUCLEOTIDE SEQUENCE [LARGE SCALE GENOMIC DNA]</scope>
    <source>
        <strain evidence="3 4">9006-11</strain>
    </source>
</reference>
<comment type="caution">
    <text evidence="3">The sequence shown here is derived from an EMBL/GenBank/DDBJ whole genome shotgun (WGS) entry which is preliminary data.</text>
</comment>
<feature type="compositionally biased region" description="Low complexity" evidence="1">
    <location>
        <begin position="26"/>
        <end position="55"/>
    </location>
</feature>
<protein>
    <submittedName>
        <fullName evidence="3">Uncharacterized protein</fullName>
    </submittedName>
</protein>
<feature type="compositionally biased region" description="Pro residues" evidence="1">
    <location>
        <begin position="116"/>
        <end position="128"/>
    </location>
</feature>
<dbReference type="EMBL" id="LUGG01000014">
    <property type="protein sequence ID" value="OBZ70382.1"/>
    <property type="molecule type" value="Genomic_DNA"/>
</dbReference>
<gene>
    <name evidence="3" type="ORF">A0H81_09801</name>
</gene>
<evidence type="ECO:0000256" key="2">
    <source>
        <dbReference type="SAM" id="Phobius"/>
    </source>
</evidence>
<dbReference type="Proteomes" id="UP000092993">
    <property type="component" value="Unassembled WGS sequence"/>
</dbReference>
<evidence type="ECO:0000313" key="4">
    <source>
        <dbReference type="Proteomes" id="UP000092993"/>
    </source>
</evidence>
<proteinExistence type="predicted"/>
<accession>A0A1C7M0F7</accession>
<feature type="compositionally biased region" description="Polar residues" evidence="1">
    <location>
        <begin position="295"/>
        <end position="312"/>
    </location>
</feature>
<keyword evidence="4" id="KW-1185">Reference proteome</keyword>
<keyword evidence="2" id="KW-1133">Transmembrane helix</keyword>
<dbReference type="AlphaFoldDB" id="A0A1C7M0F7"/>
<evidence type="ECO:0000313" key="3">
    <source>
        <dbReference type="EMBL" id="OBZ70382.1"/>
    </source>
</evidence>
<feature type="transmembrane region" description="Helical" evidence="2">
    <location>
        <begin position="785"/>
        <end position="808"/>
    </location>
</feature>
<dbReference type="InterPro" id="IPR051412">
    <property type="entry name" value="Formin_Homology_Diaphanous_sf"/>
</dbReference>
<feature type="compositionally biased region" description="Pro residues" evidence="1">
    <location>
        <begin position="201"/>
        <end position="213"/>
    </location>
</feature>
<feature type="transmembrane region" description="Helical" evidence="2">
    <location>
        <begin position="868"/>
        <end position="889"/>
    </location>
</feature>
<feature type="compositionally biased region" description="Low complexity" evidence="1">
    <location>
        <begin position="316"/>
        <end position="329"/>
    </location>
</feature>
<keyword evidence="2" id="KW-0812">Transmembrane</keyword>
<feature type="compositionally biased region" description="Polar residues" evidence="1">
    <location>
        <begin position="414"/>
        <end position="423"/>
    </location>
</feature>
<dbReference type="OMA" id="MDERMPL"/>
<dbReference type="PANTHER" id="PTHR45691">
    <property type="entry name" value="PROTEIN DIAPHANOUS"/>
    <property type="match status" value="1"/>
</dbReference>
<feature type="transmembrane region" description="Helical" evidence="2">
    <location>
        <begin position="814"/>
        <end position="838"/>
    </location>
</feature>
<name>A0A1C7M0F7_GRIFR</name>
<dbReference type="OrthoDB" id="3245306at2759"/>
<dbReference type="GO" id="GO:0005884">
    <property type="term" value="C:actin filament"/>
    <property type="evidence" value="ECO:0007669"/>
    <property type="project" value="TreeGrafter"/>
</dbReference>